<protein>
    <submittedName>
        <fullName evidence="4">Quinoprotein glucose dehydrogenase</fullName>
    </submittedName>
</protein>
<evidence type="ECO:0000256" key="1">
    <source>
        <dbReference type="SAM" id="MobiDB-lite"/>
    </source>
</evidence>
<sequence>MKRWLLYFLMAALTLAGCNGKEEDSKTDPKPDKEVAGTLGQDPEVLVTNLHSPWSIQKVGSAMYVSERTGSIVEWNKSKLTRQPVELKKTLSSKAEAGLLGFLLTPDFSESRRAYAYYTYEDGSGNSINRIVSLQKDNDKWLERETLIDGIPSGDYHHGGRLKLGPDGMLYATTGDAKKPEIAQDTVSLGGKILRMNPDGTIPKDNPFANSYVYSYGHRNPQGLAWDDAGKLYESEHGESAHDEINEIDPGKNYGWPEIEGDQQKPDMINPLIHSGENTWAPSGLAYFDGKLFIAALRGESLKQYDIKSGKMTDIITNAGRIRDVFVDEEFLYFISNNTDGRGNPDEKDDKLYRLPLSQLEGNMP</sequence>
<feature type="region of interest" description="Disordered" evidence="1">
    <location>
        <begin position="19"/>
        <end position="39"/>
    </location>
</feature>
<dbReference type="PROSITE" id="PS51257">
    <property type="entry name" value="PROKAR_LIPOPROTEIN"/>
    <property type="match status" value="1"/>
</dbReference>
<dbReference type="EMBL" id="LNNH01000012">
    <property type="protein sequence ID" value="KWW20982.1"/>
    <property type="molecule type" value="Genomic_DNA"/>
</dbReference>
<reference evidence="4 5" key="1">
    <citation type="submission" date="2015-11" db="EMBL/GenBank/DDBJ databases">
        <title>Genome Sequence of Bacillus simplex strain VanAntwerpen2.</title>
        <authorList>
            <person name="Couger M.B."/>
        </authorList>
    </citation>
    <scope>NUCLEOTIDE SEQUENCE [LARGE SCALE GENOMIC DNA]</scope>
    <source>
        <strain evidence="4 5">VanAntwerpen02</strain>
    </source>
</reference>
<dbReference type="InterPro" id="IPR012938">
    <property type="entry name" value="Glc/Sorbosone_DH"/>
</dbReference>
<feature type="compositionally biased region" description="Basic and acidic residues" evidence="1">
    <location>
        <begin position="20"/>
        <end position="35"/>
    </location>
</feature>
<comment type="caution">
    <text evidence="4">The sequence shown here is derived from an EMBL/GenBank/DDBJ whole genome shotgun (WGS) entry which is preliminary data.</text>
</comment>
<keyword evidence="5" id="KW-1185">Reference proteome</keyword>
<dbReference type="Proteomes" id="UP000064189">
    <property type="component" value="Unassembled WGS sequence"/>
</dbReference>
<dbReference type="RefSeq" id="WP_061141335.1">
    <property type="nucleotide sequence ID" value="NZ_LNNH01000012.1"/>
</dbReference>
<dbReference type="Gene3D" id="2.120.10.30">
    <property type="entry name" value="TolB, C-terminal domain"/>
    <property type="match status" value="1"/>
</dbReference>
<keyword evidence="2" id="KW-0732">Signal</keyword>
<name>A0A125QS89_9BACI</name>
<accession>A0A125QS89</accession>
<dbReference type="SUPFAM" id="SSF50952">
    <property type="entry name" value="Soluble quinoprotein glucose dehydrogenase"/>
    <property type="match status" value="1"/>
</dbReference>
<feature type="chain" id="PRO_5039595575" evidence="2">
    <location>
        <begin position="21"/>
        <end position="365"/>
    </location>
</feature>
<dbReference type="PANTHER" id="PTHR19328">
    <property type="entry name" value="HEDGEHOG-INTERACTING PROTEIN"/>
    <property type="match status" value="1"/>
</dbReference>
<dbReference type="InterPro" id="IPR011042">
    <property type="entry name" value="6-blade_b-propeller_TolB-like"/>
</dbReference>
<evidence type="ECO:0000313" key="5">
    <source>
        <dbReference type="Proteomes" id="UP000064189"/>
    </source>
</evidence>
<evidence type="ECO:0000259" key="3">
    <source>
        <dbReference type="Pfam" id="PF07995"/>
    </source>
</evidence>
<organism evidence="4 5">
    <name type="scientific">Peribacillus simplex</name>
    <dbReference type="NCBI Taxonomy" id="1478"/>
    <lineage>
        <taxon>Bacteria</taxon>
        <taxon>Bacillati</taxon>
        <taxon>Bacillota</taxon>
        <taxon>Bacilli</taxon>
        <taxon>Bacillales</taxon>
        <taxon>Bacillaceae</taxon>
        <taxon>Peribacillus</taxon>
    </lineage>
</organism>
<feature type="signal peptide" evidence="2">
    <location>
        <begin position="1"/>
        <end position="20"/>
    </location>
</feature>
<dbReference type="InterPro" id="IPR011041">
    <property type="entry name" value="Quinoprot_gluc/sorb_DH_b-prop"/>
</dbReference>
<gene>
    <name evidence="4" type="ORF">AS888_15265</name>
</gene>
<feature type="domain" description="Glucose/Sorbosone dehydrogenase" evidence="3">
    <location>
        <begin position="50"/>
        <end position="342"/>
    </location>
</feature>
<proteinExistence type="predicted"/>
<dbReference type="Pfam" id="PF07995">
    <property type="entry name" value="GSDH"/>
    <property type="match status" value="1"/>
</dbReference>
<evidence type="ECO:0000313" key="4">
    <source>
        <dbReference type="EMBL" id="KWW20982.1"/>
    </source>
</evidence>
<dbReference type="PANTHER" id="PTHR19328:SF13">
    <property type="entry name" value="HIPL1 PROTEIN"/>
    <property type="match status" value="1"/>
</dbReference>
<evidence type="ECO:0000256" key="2">
    <source>
        <dbReference type="SAM" id="SignalP"/>
    </source>
</evidence>
<dbReference type="AlphaFoldDB" id="A0A125QS89"/>